<sequence length="518" mass="56003">MPIVGGDVDNVYIRGHGTGRSLYRLPEGHFQRADLVAASVVQCEACSIWPGRIAGGDITGPYASKHPLWFRPPHTAGNACSLIANVLKHDPVNEHKDLQEYEPIPSFNQQQLGVDEFVSFLSKDKNFTFYNVVVADTTLKHVSANTRLPHTHFQPIQWHEGAPAPAGLKVSLNDDRGKMVIPRTPLSSFGEHKVLLEPSYDGILTLNIFSPANNAHYEPYSGLSLQVLKSGILGSPLAAAVRLGVAPAPPPCRPSSVIGPSATQLRESKSCPRDDVYHCPVKPRDDDCAVIPVTKPAATGWWFRAQVNDNPSADYAKDKSIELVGGEDNYIFVRGHSTIADIDIQSRVFAITGAPILHPSEYVTQGISAQVFGGGGAVDQQTISVADANQFYLFSRPFDIKAPPNPNPGSHGGSWMSRRTTASLRKYARSASARWCTRAGQRSKHKISRHCKSSSNGSRPAACVLQKYGLGSQHAQAWGAVLDVAMRDPTRHPLSTPLSGPLSLSATVPSSRLDLNGP</sequence>
<gene>
    <name evidence="2" type="ORF">JVT61DRAFT_3158</name>
</gene>
<keyword evidence="3" id="KW-1185">Reference proteome</keyword>
<comment type="caution">
    <text evidence="2">The sequence shown here is derived from an EMBL/GenBank/DDBJ whole genome shotgun (WGS) entry which is preliminary data.</text>
</comment>
<proteinExistence type="predicted"/>
<organism evidence="2 3">
    <name type="scientific">Boletus reticuloceps</name>
    <dbReference type="NCBI Taxonomy" id="495285"/>
    <lineage>
        <taxon>Eukaryota</taxon>
        <taxon>Fungi</taxon>
        <taxon>Dikarya</taxon>
        <taxon>Basidiomycota</taxon>
        <taxon>Agaricomycotina</taxon>
        <taxon>Agaricomycetes</taxon>
        <taxon>Agaricomycetidae</taxon>
        <taxon>Boletales</taxon>
        <taxon>Boletineae</taxon>
        <taxon>Boletaceae</taxon>
        <taxon>Boletoideae</taxon>
        <taxon>Boletus</taxon>
    </lineage>
</organism>
<dbReference type="OrthoDB" id="3061238at2759"/>
<accession>A0A8I3A899</accession>
<name>A0A8I3A899_9AGAM</name>
<dbReference type="Proteomes" id="UP000683000">
    <property type="component" value="Unassembled WGS sequence"/>
</dbReference>
<feature type="compositionally biased region" description="Low complexity" evidence="1">
    <location>
        <begin position="493"/>
        <end position="505"/>
    </location>
</feature>
<evidence type="ECO:0000313" key="2">
    <source>
        <dbReference type="EMBL" id="KAG6375593.1"/>
    </source>
</evidence>
<reference evidence="2" key="1">
    <citation type="submission" date="2021-03" db="EMBL/GenBank/DDBJ databases">
        <title>Evolutionary innovations through gain and loss of genes in the ectomycorrhizal Boletales.</title>
        <authorList>
            <person name="Wu G."/>
            <person name="Miyauchi S."/>
            <person name="Morin E."/>
            <person name="Yang Z.-L."/>
            <person name="Xu J."/>
            <person name="Martin F.M."/>
        </authorList>
    </citation>
    <scope>NUCLEOTIDE SEQUENCE</scope>
    <source>
        <strain evidence="2">BR01</strain>
    </source>
</reference>
<feature type="region of interest" description="Disordered" evidence="1">
    <location>
        <begin position="492"/>
        <end position="518"/>
    </location>
</feature>
<evidence type="ECO:0000256" key="1">
    <source>
        <dbReference type="SAM" id="MobiDB-lite"/>
    </source>
</evidence>
<dbReference type="AlphaFoldDB" id="A0A8I3A899"/>
<evidence type="ECO:0000313" key="3">
    <source>
        <dbReference type="Proteomes" id="UP000683000"/>
    </source>
</evidence>
<dbReference type="EMBL" id="JAGFBS010000014">
    <property type="protein sequence ID" value="KAG6375593.1"/>
    <property type="molecule type" value="Genomic_DNA"/>
</dbReference>
<protein>
    <submittedName>
        <fullName evidence="2">Uncharacterized protein</fullName>
    </submittedName>
</protein>